<dbReference type="InterPro" id="IPR007330">
    <property type="entry name" value="MIT_dom"/>
</dbReference>
<sequence>MSTDHRALYDKATKAELAQDYDIAFKLYIQAAEQFLHKSRTCQSEKLKDAFKASARKAMERAEKIKGVISRKSSSFAEASSSGIAPPSLTPVAVNEFSTEEQYYILKKGSVINGRFLPLWDESPIVKTSDDDFEDPDGQPTLSEAQLEHNPIWFRYPYPRTPSSRLTPRLIPEDIHQHVVTDCSLCASVSVCLERDNRLGSNLARACLFPSSLDGDAVDQFSGRFDLKLFFNGCWRRISTALILFVYLVSDRFLAIDDKLPRSASIQRLVCMSCLTLNTVGNVGFEFIWPSILEKGYMKFMGGYDFPGSNSNIDLHALTGWIPEHIDIHSPHFVRERTWTRLKQGFDKGDCLITLGTGKRDNLSWQGNSLLCTHNYAVTDVFEDGMEREMVVLDSWYEALEEEECPESSRSLRIPWPDVIDMFEGIHVNWNPATWASSLTFHGIWKRDVKTASTQSKQIRLMYDSSRSTGVELDIGVLLSRHTDDTRRTHDYISLKVQEEDEDCRDRQLSQQISTQGEYTNSLHIFEKARLPSLSSSGSLLIYCSYESVVADTGFTLTAYAPTGLQISWDERVSRPPYVVQTEGRLTAKSAGGNASHPTFMYNPQYHLKLFPPKRGDPRARSAITMSLKTTRGLLVNITAAWSQGERIDQLSQSNVAASSGAYTYGTAHLVNCLPPGDYTVIVSAFEPRYTGPFTLRVESENVAEISPIPQEGAGMYATIVRGSWNVKSAGGSPSFRRYGTNPMYSFSPKVTTRIKARLQLVKPSASAALNLTIYRADDIGDFSRHVATSGPYDDALSGVSTPETTLQPGTYVLVPSTYNPGILSAFQMHVYASAPDLIFETVGSG</sequence>
<dbReference type="SUPFAM" id="SSF54001">
    <property type="entry name" value="Cysteine proteinases"/>
    <property type="match status" value="1"/>
</dbReference>
<keyword evidence="9" id="KW-1185">Reference proteome</keyword>
<keyword evidence="3" id="KW-0378">Hydrolase</keyword>
<name>A0A550CW11_9AGAR</name>
<evidence type="ECO:0000256" key="2">
    <source>
        <dbReference type="ARBA" id="ARBA00022670"/>
    </source>
</evidence>
<dbReference type="InterPro" id="IPR038765">
    <property type="entry name" value="Papain-like_cys_pep_sf"/>
</dbReference>
<keyword evidence="4" id="KW-0788">Thiol protease</keyword>
<evidence type="ECO:0000313" key="8">
    <source>
        <dbReference type="EMBL" id="TRM68979.1"/>
    </source>
</evidence>
<dbReference type="EMBL" id="VDMD01000001">
    <property type="protein sequence ID" value="TRM68979.1"/>
    <property type="molecule type" value="Genomic_DNA"/>
</dbReference>
<dbReference type="SMART" id="SM00230">
    <property type="entry name" value="CysPc"/>
    <property type="match status" value="1"/>
</dbReference>
<dbReference type="GO" id="GO:0006508">
    <property type="term" value="P:proteolysis"/>
    <property type="evidence" value="ECO:0007669"/>
    <property type="project" value="UniProtKB-KW"/>
</dbReference>
<organism evidence="8 9">
    <name type="scientific">Schizophyllum amplum</name>
    <dbReference type="NCBI Taxonomy" id="97359"/>
    <lineage>
        <taxon>Eukaryota</taxon>
        <taxon>Fungi</taxon>
        <taxon>Dikarya</taxon>
        <taxon>Basidiomycota</taxon>
        <taxon>Agaricomycotina</taxon>
        <taxon>Agaricomycetes</taxon>
        <taxon>Agaricomycetidae</taxon>
        <taxon>Agaricales</taxon>
        <taxon>Schizophyllaceae</taxon>
        <taxon>Schizophyllum</taxon>
    </lineage>
</organism>
<dbReference type="InterPro" id="IPR022682">
    <property type="entry name" value="Calpain_domain_III"/>
</dbReference>
<dbReference type="InterPro" id="IPR001300">
    <property type="entry name" value="Peptidase_C2_calpain_cat"/>
</dbReference>
<dbReference type="Pfam" id="PF04212">
    <property type="entry name" value="MIT"/>
    <property type="match status" value="1"/>
</dbReference>
<dbReference type="InterPro" id="IPR036181">
    <property type="entry name" value="MIT_dom_sf"/>
</dbReference>
<evidence type="ECO:0000259" key="7">
    <source>
        <dbReference type="PROSITE" id="PS50203"/>
    </source>
</evidence>
<dbReference type="InterPro" id="IPR022684">
    <property type="entry name" value="Calpain_cysteine_protease"/>
</dbReference>
<dbReference type="Pfam" id="PF00648">
    <property type="entry name" value="Peptidase_C2"/>
    <property type="match status" value="1"/>
</dbReference>
<dbReference type="SUPFAM" id="SSF49758">
    <property type="entry name" value="Calpain large subunit, middle domain (domain III)"/>
    <property type="match status" value="2"/>
</dbReference>
<dbReference type="OrthoDB" id="167576at2759"/>
<comment type="similarity">
    <text evidence="1">Belongs to the peptidase C2 family. PalB/RIM13 subfamily.</text>
</comment>
<evidence type="ECO:0000256" key="6">
    <source>
        <dbReference type="PROSITE-ProRule" id="PRU00239"/>
    </source>
</evidence>
<dbReference type="Proteomes" id="UP000320762">
    <property type="component" value="Unassembled WGS sequence"/>
</dbReference>
<comment type="caution">
    <text evidence="6">Lacks conserved residue(s) required for the propagation of feature annotation.</text>
</comment>
<accession>A0A550CW11</accession>
<dbReference type="SUPFAM" id="SSF116846">
    <property type="entry name" value="MIT domain"/>
    <property type="match status" value="1"/>
</dbReference>
<dbReference type="PRINTS" id="PR00704">
    <property type="entry name" value="CALPAIN"/>
</dbReference>
<dbReference type="SMART" id="SM00745">
    <property type="entry name" value="MIT"/>
    <property type="match status" value="1"/>
</dbReference>
<evidence type="ECO:0000256" key="3">
    <source>
        <dbReference type="ARBA" id="ARBA00022801"/>
    </source>
</evidence>
<dbReference type="Gene3D" id="2.60.120.380">
    <property type="match status" value="2"/>
</dbReference>
<dbReference type="Pfam" id="PF01067">
    <property type="entry name" value="Calpain_III"/>
    <property type="match status" value="1"/>
</dbReference>
<dbReference type="InterPro" id="IPR036213">
    <property type="entry name" value="Calpain_III_sf"/>
</dbReference>
<keyword evidence="2" id="KW-0645">Protease</keyword>
<dbReference type="PROSITE" id="PS50203">
    <property type="entry name" value="CALPAIN_CAT"/>
    <property type="match status" value="1"/>
</dbReference>
<protein>
    <recommendedName>
        <fullName evidence="7">Calpain catalytic domain-containing protein</fullName>
    </recommendedName>
</protein>
<evidence type="ECO:0000313" key="9">
    <source>
        <dbReference type="Proteomes" id="UP000320762"/>
    </source>
</evidence>
<dbReference type="Gene3D" id="1.20.58.80">
    <property type="entry name" value="Phosphotransferase system, lactose/cellobiose-type IIA subunit"/>
    <property type="match status" value="1"/>
</dbReference>
<dbReference type="AlphaFoldDB" id="A0A550CW11"/>
<dbReference type="InterPro" id="IPR051297">
    <property type="entry name" value="PalB/RIM13"/>
</dbReference>
<gene>
    <name evidence="8" type="ORF">BD626DRAFT_562799</name>
</gene>
<dbReference type="InterPro" id="IPR022683">
    <property type="entry name" value="Calpain_III"/>
</dbReference>
<feature type="active site" evidence="5">
    <location>
        <position position="374"/>
    </location>
</feature>
<evidence type="ECO:0000256" key="4">
    <source>
        <dbReference type="ARBA" id="ARBA00022807"/>
    </source>
</evidence>
<dbReference type="PANTHER" id="PTHR46143">
    <property type="entry name" value="CALPAIN-7"/>
    <property type="match status" value="1"/>
</dbReference>
<comment type="caution">
    <text evidence="8">The sequence shown here is derived from an EMBL/GenBank/DDBJ whole genome shotgun (WGS) entry which is preliminary data.</text>
</comment>
<evidence type="ECO:0000256" key="5">
    <source>
        <dbReference type="PIRSR" id="PIRSR622684-1"/>
    </source>
</evidence>
<dbReference type="PANTHER" id="PTHR46143:SF1">
    <property type="entry name" value="CALPAIN-7"/>
    <property type="match status" value="1"/>
</dbReference>
<feature type="domain" description="Calpain catalytic" evidence="7">
    <location>
        <begin position="153"/>
        <end position="431"/>
    </location>
</feature>
<dbReference type="SMART" id="SM00720">
    <property type="entry name" value="calpain_III"/>
    <property type="match status" value="1"/>
</dbReference>
<proteinExistence type="inferred from homology"/>
<dbReference type="GO" id="GO:0004198">
    <property type="term" value="F:calcium-dependent cysteine-type endopeptidase activity"/>
    <property type="evidence" value="ECO:0007669"/>
    <property type="project" value="InterPro"/>
</dbReference>
<dbReference type="STRING" id="97359.A0A550CW11"/>
<reference evidence="8 9" key="1">
    <citation type="journal article" date="2019" name="New Phytol.">
        <title>Comparative genomics reveals unique wood-decay strategies and fruiting body development in the Schizophyllaceae.</title>
        <authorList>
            <person name="Almasi E."/>
            <person name="Sahu N."/>
            <person name="Krizsan K."/>
            <person name="Balint B."/>
            <person name="Kovacs G.M."/>
            <person name="Kiss B."/>
            <person name="Cseklye J."/>
            <person name="Drula E."/>
            <person name="Henrissat B."/>
            <person name="Nagy I."/>
            <person name="Chovatia M."/>
            <person name="Adam C."/>
            <person name="LaButti K."/>
            <person name="Lipzen A."/>
            <person name="Riley R."/>
            <person name="Grigoriev I.V."/>
            <person name="Nagy L.G."/>
        </authorList>
    </citation>
    <scope>NUCLEOTIDE SEQUENCE [LARGE SCALE GENOMIC DNA]</scope>
    <source>
        <strain evidence="8 9">NL-1724</strain>
    </source>
</reference>
<evidence type="ECO:0000256" key="1">
    <source>
        <dbReference type="ARBA" id="ARBA00010193"/>
    </source>
</evidence>